<name>A0A381Y9W1_9ZZZZ</name>
<protein>
    <submittedName>
        <fullName evidence="1">Uncharacterized protein</fullName>
    </submittedName>
</protein>
<sequence>MVFSADVTFQVDMQDVESTDNGVYLVGYWDFTFHQMSNIGGDIYTYTYSFTGPVDTHQYWFATGDGWGDVEIITREIITPSSNTTLPVVCFNSFEECPDDIEFNVSLSFIDENDNWDNIWFTTSQDDFTTPHQGVNNGSGNWTYAANYSPSNYEWGAYQASDDVGTQDVWLTPNNPNLSFTVANDGTVSGETSYTLETYPVTFTIIDGTETFEDIFIRVGSSDFAYPNWGVQNPCYGNDENHTWTCDIPLEPSETIYWKAFEGGGTDLNGLIGLGNILFSLAGNGDYDSDLTTLHI</sequence>
<gene>
    <name evidence="1" type="ORF">METZ01_LOCUS126733</name>
</gene>
<dbReference type="EMBL" id="UINC01017736">
    <property type="protein sequence ID" value="SVA73879.1"/>
    <property type="molecule type" value="Genomic_DNA"/>
</dbReference>
<feature type="non-terminal residue" evidence="1">
    <location>
        <position position="296"/>
    </location>
</feature>
<proteinExistence type="predicted"/>
<reference evidence="1" key="1">
    <citation type="submission" date="2018-05" db="EMBL/GenBank/DDBJ databases">
        <authorList>
            <person name="Lanie J.A."/>
            <person name="Ng W.-L."/>
            <person name="Kazmierczak K.M."/>
            <person name="Andrzejewski T.M."/>
            <person name="Davidsen T.M."/>
            <person name="Wayne K.J."/>
            <person name="Tettelin H."/>
            <person name="Glass J.I."/>
            <person name="Rusch D."/>
            <person name="Podicherti R."/>
            <person name="Tsui H.-C.T."/>
            <person name="Winkler M.E."/>
        </authorList>
    </citation>
    <scope>NUCLEOTIDE SEQUENCE</scope>
</reference>
<organism evidence="1">
    <name type="scientific">marine metagenome</name>
    <dbReference type="NCBI Taxonomy" id="408172"/>
    <lineage>
        <taxon>unclassified sequences</taxon>
        <taxon>metagenomes</taxon>
        <taxon>ecological metagenomes</taxon>
    </lineage>
</organism>
<dbReference type="AlphaFoldDB" id="A0A381Y9W1"/>
<accession>A0A381Y9W1</accession>
<evidence type="ECO:0000313" key="1">
    <source>
        <dbReference type="EMBL" id="SVA73879.1"/>
    </source>
</evidence>